<gene>
    <name evidence="2" type="ORF">E8M01_07165</name>
</gene>
<name>A0A4D7AX20_9HYPH</name>
<organism evidence="2 3">
    <name type="scientific">Phreatobacter stygius</name>
    <dbReference type="NCBI Taxonomy" id="1940610"/>
    <lineage>
        <taxon>Bacteria</taxon>
        <taxon>Pseudomonadati</taxon>
        <taxon>Pseudomonadota</taxon>
        <taxon>Alphaproteobacteria</taxon>
        <taxon>Hyphomicrobiales</taxon>
        <taxon>Phreatobacteraceae</taxon>
        <taxon>Phreatobacter</taxon>
    </lineage>
</organism>
<keyword evidence="3" id="KW-1185">Reference proteome</keyword>
<evidence type="ECO:0000256" key="1">
    <source>
        <dbReference type="SAM" id="MobiDB-lite"/>
    </source>
</evidence>
<dbReference type="PANTHER" id="PTHR36152">
    <property type="entry name" value="CYTOPLASMIC PROTEIN-RELATED"/>
    <property type="match status" value="1"/>
</dbReference>
<proteinExistence type="predicted"/>
<protein>
    <submittedName>
        <fullName evidence="2">Type VI secretion system tube protein Hcp</fullName>
    </submittedName>
</protein>
<dbReference type="OrthoDB" id="4865570at2"/>
<dbReference type="AlphaFoldDB" id="A0A4D7AX20"/>
<dbReference type="KEGG" id="pstg:E8M01_07165"/>
<dbReference type="Gene3D" id="2.30.110.20">
    <property type="entry name" value="Hcp1-like"/>
    <property type="match status" value="1"/>
</dbReference>
<dbReference type="InterPro" id="IPR053165">
    <property type="entry name" value="HSI-I_assembly_Hcp1"/>
</dbReference>
<accession>A0A4D7AX20</accession>
<dbReference type="InterPro" id="IPR036624">
    <property type="entry name" value="Hcp1-lik_sf"/>
</dbReference>
<dbReference type="PANTHER" id="PTHR36152:SF1">
    <property type="entry name" value="UBIQUITIN-LIKE DOMAIN-CONTAINING PROTEIN"/>
    <property type="match status" value="1"/>
</dbReference>
<dbReference type="Proteomes" id="UP000298781">
    <property type="component" value="Chromosome"/>
</dbReference>
<sequence>MASPHKEAFMAVDMLLELDGVKGESAIKTNAIDIESWSFGMNQTATAHTATGAGAGKANVQDIHVMKKLDFATPTLMKMSLQAHHIPNGKIICRKSGGPKVIDYLVIEMKNIVVSSSQVTGSNGTDLVSESLALNFASFKAVYKTQKEDQSEGPQNEVAWDIAANKTN</sequence>
<evidence type="ECO:0000313" key="3">
    <source>
        <dbReference type="Proteomes" id="UP000298781"/>
    </source>
</evidence>
<dbReference type="InterPro" id="IPR008514">
    <property type="entry name" value="T6SS_Hcp"/>
</dbReference>
<dbReference type="Pfam" id="PF05638">
    <property type="entry name" value="T6SS_HCP"/>
    <property type="match status" value="1"/>
</dbReference>
<dbReference type="EMBL" id="CP039690">
    <property type="protein sequence ID" value="QCI64045.1"/>
    <property type="molecule type" value="Genomic_DNA"/>
</dbReference>
<feature type="region of interest" description="Disordered" evidence="1">
    <location>
        <begin position="147"/>
        <end position="168"/>
    </location>
</feature>
<evidence type="ECO:0000313" key="2">
    <source>
        <dbReference type="EMBL" id="QCI64045.1"/>
    </source>
</evidence>
<dbReference type="SUPFAM" id="SSF141452">
    <property type="entry name" value="Hcp1-like"/>
    <property type="match status" value="1"/>
</dbReference>
<reference evidence="2 3" key="1">
    <citation type="submission" date="2019-04" db="EMBL/GenBank/DDBJ databases">
        <title>Phreatobacter aquaticus sp. nov.</title>
        <authorList>
            <person name="Choi A."/>
        </authorList>
    </citation>
    <scope>NUCLEOTIDE SEQUENCE [LARGE SCALE GENOMIC DNA]</scope>
    <source>
        <strain evidence="2 3">KCTC 52518</strain>
    </source>
</reference>